<dbReference type="Pfam" id="PF01150">
    <property type="entry name" value="GDA1_CD39"/>
    <property type="match status" value="1"/>
</dbReference>
<proteinExistence type="inferred from homology"/>
<keyword evidence="3" id="KW-0067">ATP-binding</keyword>
<dbReference type="GO" id="GO:0004382">
    <property type="term" value="F:GDP phosphatase activity"/>
    <property type="evidence" value="ECO:0007669"/>
    <property type="project" value="TreeGrafter"/>
</dbReference>
<dbReference type="InterPro" id="IPR000407">
    <property type="entry name" value="GDA1_CD39_NTPase"/>
</dbReference>
<evidence type="ECO:0000313" key="5">
    <source>
        <dbReference type="Ensembl" id="ENSOTSP00005101041.2"/>
    </source>
</evidence>
<dbReference type="PANTHER" id="PTHR11782:SF33">
    <property type="entry name" value="ECTONUCLEOSIDE TRIPHOSPHATE DIPHOSPHOHYDROLASE 2"/>
    <property type="match status" value="1"/>
</dbReference>
<evidence type="ECO:0000256" key="4">
    <source>
        <dbReference type="SAM" id="Phobius"/>
    </source>
</evidence>
<reference evidence="5" key="2">
    <citation type="submission" date="2025-09" db="UniProtKB">
        <authorList>
            <consortium name="Ensembl"/>
        </authorList>
    </citation>
    <scope>IDENTIFICATION</scope>
</reference>
<name>A0A8C8K578_ONCTS</name>
<comment type="similarity">
    <text evidence="1">Belongs to the GDA1/CD39 NTPase family.</text>
</comment>
<keyword evidence="4" id="KW-0812">Transmembrane</keyword>
<dbReference type="Gene3D" id="3.30.420.40">
    <property type="match status" value="1"/>
</dbReference>
<keyword evidence="6" id="KW-1185">Reference proteome</keyword>
<dbReference type="GO" id="GO:0005524">
    <property type="term" value="F:ATP binding"/>
    <property type="evidence" value="ECO:0007669"/>
    <property type="project" value="UniProtKB-KW"/>
</dbReference>
<dbReference type="GO" id="GO:0009134">
    <property type="term" value="P:nucleoside diphosphate catabolic process"/>
    <property type="evidence" value="ECO:0007669"/>
    <property type="project" value="TreeGrafter"/>
</dbReference>
<keyword evidence="4" id="KW-1133">Transmembrane helix</keyword>
<reference evidence="5" key="1">
    <citation type="submission" date="2025-08" db="UniProtKB">
        <authorList>
            <consortium name="Ensembl"/>
        </authorList>
    </citation>
    <scope>IDENTIFICATION</scope>
</reference>
<evidence type="ECO:0000256" key="2">
    <source>
        <dbReference type="ARBA" id="ARBA00022801"/>
    </source>
</evidence>
<keyword evidence="2" id="KW-0378">Hydrolase</keyword>
<accession>A0A8C8K578</accession>
<organism evidence="5 6">
    <name type="scientific">Oncorhynchus tshawytscha</name>
    <name type="common">Chinook salmon</name>
    <name type="synonym">Salmo tshawytscha</name>
    <dbReference type="NCBI Taxonomy" id="74940"/>
    <lineage>
        <taxon>Eukaryota</taxon>
        <taxon>Metazoa</taxon>
        <taxon>Chordata</taxon>
        <taxon>Craniata</taxon>
        <taxon>Vertebrata</taxon>
        <taxon>Euteleostomi</taxon>
        <taxon>Actinopterygii</taxon>
        <taxon>Neopterygii</taxon>
        <taxon>Teleostei</taxon>
        <taxon>Protacanthopterygii</taxon>
        <taxon>Salmoniformes</taxon>
        <taxon>Salmonidae</taxon>
        <taxon>Salmoninae</taxon>
        <taxon>Oncorhynchus</taxon>
    </lineage>
</organism>
<evidence type="ECO:0000256" key="3">
    <source>
        <dbReference type="PIRSR" id="PIRSR600407-2"/>
    </source>
</evidence>
<dbReference type="Gene3D" id="3.30.420.150">
    <property type="entry name" value="Exopolyphosphatase. Domain 2"/>
    <property type="match status" value="1"/>
</dbReference>
<keyword evidence="3" id="KW-0547">Nucleotide-binding</keyword>
<protein>
    <submittedName>
        <fullName evidence="5">Uncharacterized protein</fullName>
    </submittedName>
</protein>
<dbReference type="GO" id="GO:0017111">
    <property type="term" value="F:ribonucleoside triphosphate phosphatase activity"/>
    <property type="evidence" value="ECO:0007669"/>
    <property type="project" value="TreeGrafter"/>
</dbReference>
<dbReference type="AlphaFoldDB" id="A0A8C8K578"/>
<keyword evidence="4" id="KW-0472">Membrane</keyword>
<dbReference type="GeneTree" id="ENSGT01150000286965"/>
<dbReference type="GO" id="GO:0045134">
    <property type="term" value="F:UDP phosphatase activity"/>
    <property type="evidence" value="ECO:0007669"/>
    <property type="project" value="TreeGrafter"/>
</dbReference>
<dbReference type="GO" id="GO:0005886">
    <property type="term" value="C:plasma membrane"/>
    <property type="evidence" value="ECO:0007669"/>
    <property type="project" value="TreeGrafter"/>
</dbReference>
<sequence>MCNSVLSAHTAMLYLGQVAVANENLFSTSLPGGGISSYVGERRGALQNIPKSRHRLTPVYLGATAGMRLLNISNPTESEQILKDVGSKLRTYPFDFRGETILSGQEKGAYGWVTVNYLLDNFIKVKFSHPGRDTVGALDFGGATTQITFETTDVVEDKSNVLDLRLYGRDDHPYTQSFLCYGRDQVLRRLLAHLVKVTNVLLKHSTGFNVSMKLEKVFDSPCTADQRPSPYSPQVSLTVMGTGNYQQCLGNMSMLFFLQGQIEQSLVSSSPQAFSAFLYTHVYLKRTTGIIVTSPILLEGAVRTVCNMSFQEMLVKVCHDSRYGFDDLSFPQISFRERSSVVVCCSYFVQAGDTSFGWALVYMLCLSNLLPGESMGLRKTLPPKDWSCLIFLFVLLILVAPGYLLLKTYQKKKGSVTASSKIVFRTHFG</sequence>
<dbReference type="Ensembl" id="ENSOTST00005109290.2">
    <property type="protein sequence ID" value="ENSOTSP00005101041.2"/>
    <property type="gene ID" value="ENSOTSG00005046509.2"/>
</dbReference>
<dbReference type="PANTHER" id="PTHR11782">
    <property type="entry name" value="ADENOSINE/GUANOSINE DIPHOSPHATASE"/>
    <property type="match status" value="1"/>
</dbReference>
<feature type="transmembrane region" description="Helical" evidence="4">
    <location>
        <begin position="386"/>
        <end position="406"/>
    </location>
</feature>
<dbReference type="Proteomes" id="UP000694402">
    <property type="component" value="Unassembled WGS sequence"/>
</dbReference>
<evidence type="ECO:0000313" key="6">
    <source>
        <dbReference type="Proteomes" id="UP000694402"/>
    </source>
</evidence>
<evidence type="ECO:0000256" key="1">
    <source>
        <dbReference type="ARBA" id="ARBA00009283"/>
    </source>
</evidence>
<feature type="binding site" evidence="3">
    <location>
        <begin position="142"/>
        <end position="146"/>
    </location>
    <ligand>
        <name>ATP</name>
        <dbReference type="ChEBI" id="CHEBI:30616"/>
    </ligand>
</feature>